<dbReference type="InterPro" id="IPR036942">
    <property type="entry name" value="Beta-barrel_TonB_sf"/>
</dbReference>
<keyword evidence="8" id="KW-0378">Hydrolase</keyword>
<dbReference type="InterPro" id="IPR057601">
    <property type="entry name" value="Oar-like_b-barrel"/>
</dbReference>
<dbReference type="Gene3D" id="2.40.170.20">
    <property type="entry name" value="TonB-dependent receptor, beta-barrel domain"/>
    <property type="match status" value="1"/>
</dbReference>
<evidence type="ECO:0000313" key="8">
    <source>
        <dbReference type="EMBL" id="SHM99926.1"/>
    </source>
</evidence>
<keyword evidence="8" id="KW-0645">Protease</keyword>
<evidence type="ECO:0000256" key="4">
    <source>
        <dbReference type="ARBA" id="ARBA00022692"/>
    </source>
</evidence>
<name>A0A1M7N8K8_XYLRU</name>
<dbReference type="GO" id="GO:0004180">
    <property type="term" value="F:carboxypeptidase activity"/>
    <property type="evidence" value="ECO:0007669"/>
    <property type="project" value="UniProtKB-KW"/>
</dbReference>
<dbReference type="Proteomes" id="UP000184280">
    <property type="component" value="Unassembled WGS sequence"/>
</dbReference>
<keyword evidence="6" id="KW-0998">Cell outer membrane</keyword>
<feature type="domain" description="TonB-dependent transporter Oar-like beta-barrel" evidence="7">
    <location>
        <begin position="273"/>
        <end position="1086"/>
    </location>
</feature>
<evidence type="ECO:0000256" key="3">
    <source>
        <dbReference type="ARBA" id="ARBA00022452"/>
    </source>
</evidence>
<evidence type="ECO:0000256" key="2">
    <source>
        <dbReference type="ARBA" id="ARBA00022448"/>
    </source>
</evidence>
<dbReference type="PANTHER" id="PTHR30069:SF46">
    <property type="entry name" value="OAR PROTEIN"/>
    <property type="match status" value="1"/>
</dbReference>
<evidence type="ECO:0000256" key="6">
    <source>
        <dbReference type="ARBA" id="ARBA00023237"/>
    </source>
</evidence>
<evidence type="ECO:0000313" key="9">
    <source>
        <dbReference type="Proteomes" id="UP000184280"/>
    </source>
</evidence>
<evidence type="ECO:0000256" key="1">
    <source>
        <dbReference type="ARBA" id="ARBA00004571"/>
    </source>
</evidence>
<dbReference type="GO" id="GO:0009279">
    <property type="term" value="C:cell outer membrane"/>
    <property type="evidence" value="ECO:0007669"/>
    <property type="project" value="UniProtKB-SubCell"/>
</dbReference>
<dbReference type="GO" id="GO:0044718">
    <property type="term" value="P:siderophore transmembrane transport"/>
    <property type="evidence" value="ECO:0007669"/>
    <property type="project" value="TreeGrafter"/>
</dbReference>
<evidence type="ECO:0000256" key="5">
    <source>
        <dbReference type="ARBA" id="ARBA00023136"/>
    </source>
</evidence>
<dbReference type="EMBL" id="FRCJ01000009">
    <property type="protein sequence ID" value="SHM99926.1"/>
    <property type="molecule type" value="Genomic_DNA"/>
</dbReference>
<dbReference type="SUPFAM" id="SSF49464">
    <property type="entry name" value="Carboxypeptidase regulatory domain-like"/>
    <property type="match status" value="1"/>
</dbReference>
<dbReference type="Gene3D" id="2.60.40.1120">
    <property type="entry name" value="Carboxypeptidase-like, regulatory domain"/>
    <property type="match status" value="1"/>
</dbReference>
<dbReference type="AlphaFoldDB" id="A0A1M7N8K8"/>
<dbReference type="GO" id="GO:0015344">
    <property type="term" value="F:siderophore uptake transmembrane transporter activity"/>
    <property type="evidence" value="ECO:0007669"/>
    <property type="project" value="TreeGrafter"/>
</dbReference>
<evidence type="ECO:0000259" key="7">
    <source>
        <dbReference type="Pfam" id="PF25183"/>
    </source>
</evidence>
<dbReference type="PANTHER" id="PTHR30069">
    <property type="entry name" value="TONB-DEPENDENT OUTER MEMBRANE RECEPTOR"/>
    <property type="match status" value="1"/>
</dbReference>
<comment type="subcellular location">
    <subcellularLocation>
        <location evidence="1">Cell outer membrane</location>
        <topology evidence="1">Multi-pass membrane protein</topology>
    </subcellularLocation>
</comment>
<dbReference type="SUPFAM" id="SSF56935">
    <property type="entry name" value="Porins"/>
    <property type="match status" value="1"/>
</dbReference>
<keyword evidence="5" id="KW-0472">Membrane</keyword>
<organism evidence="8 9">
    <name type="scientific">Xylanibacter ruminicola</name>
    <name type="common">Prevotella ruminicola</name>
    <dbReference type="NCBI Taxonomy" id="839"/>
    <lineage>
        <taxon>Bacteria</taxon>
        <taxon>Pseudomonadati</taxon>
        <taxon>Bacteroidota</taxon>
        <taxon>Bacteroidia</taxon>
        <taxon>Bacteroidales</taxon>
        <taxon>Prevotellaceae</taxon>
        <taxon>Xylanibacter</taxon>
    </lineage>
</organism>
<accession>A0A1M7N8K8</accession>
<gene>
    <name evidence="8" type="ORF">SAMN04488494_3132</name>
</gene>
<dbReference type="Pfam" id="PF25183">
    <property type="entry name" value="OMP_b-brl_4"/>
    <property type="match status" value="1"/>
</dbReference>
<dbReference type="Pfam" id="PF13620">
    <property type="entry name" value="CarboxypepD_reg"/>
    <property type="match status" value="1"/>
</dbReference>
<keyword evidence="2" id="KW-0813">Transport</keyword>
<protein>
    <submittedName>
        <fullName evidence="8">Carboxypeptidase regulatory-like domain-containing protein</fullName>
    </submittedName>
</protein>
<dbReference type="InterPro" id="IPR008969">
    <property type="entry name" value="CarboxyPept-like_regulatory"/>
</dbReference>
<proteinExistence type="predicted"/>
<sequence length="1143" mass="126866">MFSRYFSIFVVFMSKKLASYCFILYLCPASGTKLTGWMMKRLSTLLFALLTISLSVMAQVTTSGITGVVMADGEEAIGATVTAKHVPSGSIYRGVTNIDGHYTITGMKAGGPYEVEISYIGFQTSRFTDIQLALGQNAVVDATLSEGSEMIQEIVVTAKANNTMRSDRSGAVTSLNANQMAAVPNIGRSMLDIMKMTPQSSSASGMAIGGGNYRQSYVTIDGASFNDSFGMEPSPLPGGGTPISLEALDQMTVSVTPYDVRQSGFTGGGVNAVTKSGTNTFKGMAYTFLTSSDLKGKKIRNDRLPVSKGHNSTFGLSFGGPIIKDKLFFFLNGEYEDNVTAGPAVMAYNRSDQPYSATNRRPKLAELESLSTYMQNAYGITTGPWQNYNLKTPAYRLLARIDWNINDDHKFNVRFTKSNRKEANPASASRSIGSNRTSIIYGGNQNSYGGNTDYGMSSLSSRYMTEFRFTSVAAELNSKFGKLHNTLRGTYSYQDQPRSNEYGVDVPVVEIVMSDGQGHYPYWALTGDLFTYGNVAKTKTTVITDEINIQLGKHNLFGGLQYEHNWAANGYAQAGAGYYAFQASQDEIDMAIVNNDWGPIFAVDHTRLFGITFGNNADHSQFVSKMSTNQWSLYFQDNMSLSDRFRLSLGLRFELPSYPSLKDNFNEEYYKISFGGEHFRTDNVPKASISVSPRVGFNWDITGNRNLILRGGSGLFIGRLPFVWLISAVGNSGMGQTSYIASQTKGIIPTFTTSQQNMLQQIGAQSKISVPSSATILSDNLRMPKTWKTSLALDAKLPGDIDFTIEGIYNRDINPVVVANRDIYWDGTSTIDLGHGDVRHKMSYYDANSSAYVLENAGHKAYYMSLSAQLRKKFDFGLDLSASYTISRAKTYTDGIGNQVASAYNNYRNSVNAVNDNELGYATYVAPNRLLLSASYTLNEGKNNASHFSLVYDGYQYGFLTEYAFSRYSYIFSANVNSDALAPANLIYVPASRQELDSWDFAESTYGANHQVYTAQMQRDDFWAYIQQDDYLKHRTGKYAERGGAKMPWHHQIDFKFEHDMSILCGKTKHTLQLGVDILNLPNFLNKKWGLYKQVTETSLLSYSKGQYTYNTVNGERHLHTYSDFLGLQSTYQIMFTIRYLFN</sequence>
<keyword evidence="4" id="KW-0812">Transmembrane</keyword>
<keyword evidence="3" id="KW-1134">Transmembrane beta strand</keyword>
<reference evidence="8 9" key="1">
    <citation type="submission" date="2016-11" db="EMBL/GenBank/DDBJ databases">
        <authorList>
            <person name="Jaros S."/>
            <person name="Januszkiewicz K."/>
            <person name="Wedrychowicz H."/>
        </authorList>
    </citation>
    <scope>NUCLEOTIDE SEQUENCE [LARGE SCALE GENOMIC DNA]</scope>
    <source>
        <strain evidence="8 9">BPI-34</strain>
    </source>
</reference>
<dbReference type="InterPro" id="IPR039426">
    <property type="entry name" value="TonB-dep_rcpt-like"/>
</dbReference>
<keyword evidence="8" id="KW-0121">Carboxypeptidase</keyword>